<comment type="caution">
    <text evidence="2">The sequence shown here is derived from an EMBL/GenBank/DDBJ whole genome shotgun (WGS) entry which is preliminary data.</text>
</comment>
<dbReference type="Proteomes" id="UP001196413">
    <property type="component" value="Unassembled WGS sequence"/>
</dbReference>
<evidence type="ECO:0000313" key="2">
    <source>
        <dbReference type="EMBL" id="KAJ1368403.1"/>
    </source>
</evidence>
<organism evidence="2 3">
    <name type="scientific">Parelaphostrongylus tenuis</name>
    <name type="common">Meningeal worm</name>
    <dbReference type="NCBI Taxonomy" id="148309"/>
    <lineage>
        <taxon>Eukaryota</taxon>
        <taxon>Metazoa</taxon>
        <taxon>Ecdysozoa</taxon>
        <taxon>Nematoda</taxon>
        <taxon>Chromadorea</taxon>
        <taxon>Rhabditida</taxon>
        <taxon>Rhabditina</taxon>
        <taxon>Rhabditomorpha</taxon>
        <taxon>Strongyloidea</taxon>
        <taxon>Metastrongylidae</taxon>
        <taxon>Parelaphostrongylus</taxon>
    </lineage>
</organism>
<name>A0AAD5R2W8_PARTN</name>
<dbReference type="AlphaFoldDB" id="A0AAD5R2W8"/>
<keyword evidence="1" id="KW-1133">Transmembrane helix</keyword>
<keyword evidence="1" id="KW-0472">Membrane</keyword>
<reference evidence="2" key="1">
    <citation type="submission" date="2021-06" db="EMBL/GenBank/DDBJ databases">
        <title>Parelaphostrongylus tenuis whole genome reference sequence.</title>
        <authorList>
            <person name="Garwood T.J."/>
            <person name="Larsen P.A."/>
            <person name="Fountain-Jones N.M."/>
            <person name="Garbe J.R."/>
            <person name="Macchietto M.G."/>
            <person name="Kania S.A."/>
            <person name="Gerhold R.W."/>
            <person name="Richards J.E."/>
            <person name="Wolf T.M."/>
        </authorList>
    </citation>
    <scope>NUCLEOTIDE SEQUENCE</scope>
    <source>
        <strain evidence="2">MNPRO001-30</strain>
        <tissue evidence="2">Meninges</tissue>
    </source>
</reference>
<accession>A0AAD5R2W8</accession>
<evidence type="ECO:0000256" key="1">
    <source>
        <dbReference type="SAM" id="Phobius"/>
    </source>
</evidence>
<protein>
    <submittedName>
        <fullName evidence="2">Uncharacterized protein</fullName>
    </submittedName>
</protein>
<feature type="transmembrane region" description="Helical" evidence="1">
    <location>
        <begin position="12"/>
        <end position="32"/>
    </location>
</feature>
<dbReference type="EMBL" id="JAHQIW010006179">
    <property type="protein sequence ID" value="KAJ1368403.1"/>
    <property type="molecule type" value="Genomic_DNA"/>
</dbReference>
<gene>
    <name evidence="2" type="ORF">KIN20_029527</name>
</gene>
<keyword evidence="3" id="KW-1185">Reference proteome</keyword>
<evidence type="ECO:0000313" key="3">
    <source>
        <dbReference type="Proteomes" id="UP001196413"/>
    </source>
</evidence>
<sequence>MTLLGISELHIVSPALVTLGECPLLLIAFKAIHGLKKRRGAKEVAVFANFDKSLQLIGGRLEVAISTTVCQAGLPITP</sequence>
<proteinExistence type="predicted"/>
<keyword evidence="1" id="KW-0812">Transmembrane</keyword>